<dbReference type="OrthoDB" id="9813903at2"/>
<dbReference type="InterPro" id="IPR000014">
    <property type="entry name" value="PAS"/>
</dbReference>
<evidence type="ECO:0000256" key="1">
    <source>
        <dbReference type="ARBA" id="ARBA00004651"/>
    </source>
</evidence>
<dbReference type="Pfam" id="PF13426">
    <property type="entry name" value="PAS_9"/>
    <property type="match status" value="1"/>
</dbReference>
<dbReference type="Pfam" id="PF08448">
    <property type="entry name" value="PAS_4"/>
    <property type="match status" value="1"/>
</dbReference>
<dbReference type="SUPFAM" id="SSF55785">
    <property type="entry name" value="PYP-like sensor domain (PAS domain)"/>
    <property type="match status" value="2"/>
</dbReference>
<keyword evidence="3 6" id="KW-0812">Transmembrane</keyword>
<dbReference type="PROSITE" id="PS50113">
    <property type="entry name" value="PAC"/>
    <property type="match status" value="1"/>
</dbReference>
<name>A0A2U8H247_9RHOO</name>
<keyword evidence="11" id="KW-0418">Kinase</keyword>
<proteinExistence type="predicted"/>
<evidence type="ECO:0000313" key="12">
    <source>
        <dbReference type="Proteomes" id="UP000244902"/>
    </source>
</evidence>
<feature type="domain" description="PAS" evidence="7">
    <location>
        <begin position="197"/>
        <end position="267"/>
    </location>
</feature>
<comment type="subcellular location">
    <subcellularLocation>
        <location evidence="1">Cell membrane</location>
        <topology evidence="1">Multi-pass membrane protein</topology>
    </subcellularLocation>
</comment>
<dbReference type="SUPFAM" id="SSF141868">
    <property type="entry name" value="EAL domain-like"/>
    <property type="match status" value="1"/>
</dbReference>
<dbReference type="InterPro" id="IPR001633">
    <property type="entry name" value="EAL_dom"/>
</dbReference>
<dbReference type="InterPro" id="IPR013656">
    <property type="entry name" value="PAS_4"/>
</dbReference>
<dbReference type="SMART" id="SM00267">
    <property type="entry name" value="GGDEF"/>
    <property type="match status" value="1"/>
</dbReference>
<evidence type="ECO:0000259" key="7">
    <source>
        <dbReference type="PROSITE" id="PS50112"/>
    </source>
</evidence>
<dbReference type="PROSITE" id="PS50112">
    <property type="entry name" value="PAS"/>
    <property type="match status" value="2"/>
</dbReference>
<dbReference type="InterPro" id="IPR000700">
    <property type="entry name" value="PAS-assoc_C"/>
</dbReference>
<dbReference type="CDD" id="cd01948">
    <property type="entry name" value="EAL"/>
    <property type="match status" value="1"/>
</dbReference>
<dbReference type="InterPro" id="IPR000160">
    <property type="entry name" value="GGDEF_dom"/>
</dbReference>
<protein>
    <submittedName>
        <fullName evidence="11">Histidine kinase</fullName>
    </submittedName>
</protein>
<dbReference type="InterPro" id="IPR035965">
    <property type="entry name" value="PAS-like_dom_sf"/>
</dbReference>
<evidence type="ECO:0000256" key="5">
    <source>
        <dbReference type="ARBA" id="ARBA00023136"/>
    </source>
</evidence>
<evidence type="ECO:0000256" key="2">
    <source>
        <dbReference type="ARBA" id="ARBA00022475"/>
    </source>
</evidence>
<feature type="domain" description="GGDEF" evidence="10">
    <location>
        <begin position="474"/>
        <end position="612"/>
    </location>
</feature>
<dbReference type="PROSITE" id="PS50887">
    <property type="entry name" value="GGDEF"/>
    <property type="match status" value="1"/>
</dbReference>
<dbReference type="NCBIfam" id="TIGR00229">
    <property type="entry name" value="sensory_box"/>
    <property type="match status" value="2"/>
</dbReference>
<dbReference type="GO" id="GO:0071555">
    <property type="term" value="P:cell wall organization"/>
    <property type="evidence" value="ECO:0007669"/>
    <property type="project" value="InterPro"/>
</dbReference>
<keyword evidence="11" id="KW-0808">Transferase</keyword>
<keyword evidence="2" id="KW-1003">Cell membrane</keyword>
<evidence type="ECO:0000256" key="6">
    <source>
        <dbReference type="SAM" id="Phobius"/>
    </source>
</evidence>
<feature type="domain" description="PAC" evidence="8">
    <location>
        <begin position="390"/>
        <end position="442"/>
    </location>
</feature>
<evidence type="ECO:0000259" key="8">
    <source>
        <dbReference type="PROSITE" id="PS50113"/>
    </source>
</evidence>
<dbReference type="InterPro" id="IPR001610">
    <property type="entry name" value="PAC"/>
</dbReference>
<feature type="domain" description="EAL" evidence="9">
    <location>
        <begin position="621"/>
        <end position="875"/>
    </location>
</feature>
<sequence>MILELVKTAVLLLSLCLLQGINTRLLGHHPHAARISAGVIYGGICVIGMMTPINFSPGVIVDGRSAVLAMAGFFGGPLVGSVAMLIAAAYRTLLGGTGALTGVSIICSSMLLGLAYRAAASKGWVSRGPSQFLIFGVIVHLVALLLFAGLPAEQRSAFFEALALPYLLVLAPATALLGMLLQDLDNRIQTERALAGSEARLRAIAHAMPDLVLVLDEDGRYVEVISQNERLLVADINGLIGKRMHDVLPAQDADRFLELIRRTLDEDSPKSIEYNLQTLAGPRTFEGRCQVLETRPEDRPAVLFLARDISERVAAEQERRIAAIAFESQQGMIITDADTVMLRVNNAFTDITGYREAEVIGKKTRMLGSGRHSLAFYQAMWDELLGTGTWQGEVWNRRKNGETYPQALSINAVRDERGQVTHYVAALTDISLRKSTEEEIRTLAFFDHLTQLPNRRLLMDRLGQALALSARSSRYGALMFIDLDDFRNINDLLGHHNGDVLLQQAAKRLCGVAGESNTVARFGGDEFVVLVDELDGDEDAARQVAENIGMRALAALKAPYTLEGHTQQSSASVGIALFRDHERSVEELMKQADLSMNEAKHRGKNRLCFYDPVMQETVTARLRLEEEIRLGTEAGEFLVLYQPQYDQRGTMLGVEALVRWQHPKRGFVSPDQFIHVAERAGLMPALGLHVLNIACDQLAKWARRPSTQTLSIAVNISAQQLYSDAFVEQVLDALTRSGAPADRLTLELTESLLLDDMEEAIERMSRLRARGIRFSIDDFGTGYSSLSYLQRLPLDQLKIDRSFVKNLPDSTSGLAIVKAVIALAHALDLKVIAEGVELEAQRGVLNDNGCHHFQGFLFARPMQIEAVEALLQVRDAEAAGSNTAAIIGA</sequence>
<dbReference type="InterPro" id="IPR043128">
    <property type="entry name" value="Rev_trsase/Diguanyl_cyclase"/>
</dbReference>
<feature type="transmembrane region" description="Helical" evidence="6">
    <location>
        <begin position="67"/>
        <end position="90"/>
    </location>
</feature>
<feature type="transmembrane region" description="Helical" evidence="6">
    <location>
        <begin position="33"/>
        <end position="55"/>
    </location>
</feature>
<dbReference type="SMART" id="SM00086">
    <property type="entry name" value="PAC"/>
    <property type="match status" value="2"/>
</dbReference>
<dbReference type="Pfam" id="PF07694">
    <property type="entry name" value="5TM-5TMR_LYT"/>
    <property type="match status" value="1"/>
</dbReference>
<dbReference type="InterPro" id="IPR035919">
    <property type="entry name" value="EAL_sf"/>
</dbReference>
<dbReference type="GO" id="GO:0005886">
    <property type="term" value="C:plasma membrane"/>
    <property type="evidence" value="ECO:0007669"/>
    <property type="project" value="UniProtKB-SubCell"/>
</dbReference>
<dbReference type="SUPFAM" id="SSF55073">
    <property type="entry name" value="Nucleotide cyclase"/>
    <property type="match status" value="1"/>
</dbReference>
<feature type="transmembrane region" description="Helical" evidence="6">
    <location>
        <begin position="132"/>
        <end position="150"/>
    </location>
</feature>
<evidence type="ECO:0000313" key="11">
    <source>
        <dbReference type="EMBL" id="AWI79623.1"/>
    </source>
</evidence>
<evidence type="ECO:0000256" key="3">
    <source>
        <dbReference type="ARBA" id="ARBA00022692"/>
    </source>
</evidence>
<dbReference type="PROSITE" id="PS50883">
    <property type="entry name" value="EAL"/>
    <property type="match status" value="1"/>
</dbReference>
<dbReference type="Gene3D" id="3.30.70.270">
    <property type="match status" value="1"/>
</dbReference>
<dbReference type="PANTHER" id="PTHR44757">
    <property type="entry name" value="DIGUANYLATE CYCLASE DGCP"/>
    <property type="match status" value="1"/>
</dbReference>
<accession>A0A2U8H247</accession>
<dbReference type="FunFam" id="3.20.20.450:FF:000001">
    <property type="entry name" value="Cyclic di-GMP phosphodiesterase yahA"/>
    <property type="match status" value="1"/>
</dbReference>
<evidence type="ECO:0000256" key="4">
    <source>
        <dbReference type="ARBA" id="ARBA00022989"/>
    </source>
</evidence>
<feature type="transmembrane region" description="Helical" evidence="6">
    <location>
        <begin position="162"/>
        <end position="181"/>
    </location>
</feature>
<organism evidence="11 12">
    <name type="scientific">Parazoarcus communis</name>
    <dbReference type="NCBI Taxonomy" id="41977"/>
    <lineage>
        <taxon>Bacteria</taxon>
        <taxon>Pseudomonadati</taxon>
        <taxon>Pseudomonadota</taxon>
        <taxon>Betaproteobacteria</taxon>
        <taxon>Rhodocyclales</taxon>
        <taxon>Zoogloeaceae</taxon>
        <taxon>Parazoarcus</taxon>
    </lineage>
</organism>
<dbReference type="PANTHER" id="PTHR44757:SF2">
    <property type="entry name" value="BIOFILM ARCHITECTURE MAINTENANCE PROTEIN MBAA"/>
    <property type="match status" value="1"/>
</dbReference>
<dbReference type="RefSeq" id="WP_108972609.1">
    <property type="nucleotide sequence ID" value="NZ_CP022188.1"/>
</dbReference>
<dbReference type="InterPro" id="IPR052155">
    <property type="entry name" value="Biofilm_reg_signaling"/>
</dbReference>
<dbReference type="CDD" id="cd00130">
    <property type="entry name" value="PAS"/>
    <property type="match status" value="2"/>
</dbReference>
<keyword evidence="5 6" id="KW-0472">Membrane</keyword>
<dbReference type="InterPro" id="IPR029787">
    <property type="entry name" value="Nucleotide_cyclase"/>
</dbReference>
<gene>
    <name evidence="11" type="ORF">CEW87_09705</name>
</gene>
<dbReference type="Pfam" id="PF00990">
    <property type="entry name" value="GGDEF"/>
    <property type="match status" value="1"/>
</dbReference>
<evidence type="ECO:0000259" key="9">
    <source>
        <dbReference type="PROSITE" id="PS50883"/>
    </source>
</evidence>
<dbReference type="InterPro" id="IPR011620">
    <property type="entry name" value="Sig_transdc_His_kinase_LytS_TM"/>
</dbReference>
<keyword evidence="4 6" id="KW-1133">Transmembrane helix</keyword>
<dbReference type="Pfam" id="PF00563">
    <property type="entry name" value="EAL"/>
    <property type="match status" value="1"/>
</dbReference>
<dbReference type="Gene3D" id="3.30.450.20">
    <property type="entry name" value="PAS domain"/>
    <property type="match status" value="2"/>
</dbReference>
<evidence type="ECO:0000259" key="10">
    <source>
        <dbReference type="PROSITE" id="PS50887"/>
    </source>
</evidence>
<dbReference type="EMBL" id="CP022188">
    <property type="protein sequence ID" value="AWI79623.1"/>
    <property type="molecule type" value="Genomic_DNA"/>
</dbReference>
<dbReference type="Proteomes" id="UP000244902">
    <property type="component" value="Chromosome"/>
</dbReference>
<feature type="transmembrane region" description="Helical" evidence="6">
    <location>
        <begin position="96"/>
        <end position="120"/>
    </location>
</feature>
<dbReference type="SMART" id="SM00091">
    <property type="entry name" value="PAS"/>
    <property type="match status" value="2"/>
</dbReference>
<feature type="domain" description="PAS" evidence="7">
    <location>
        <begin position="317"/>
        <end position="362"/>
    </location>
</feature>
<dbReference type="CDD" id="cd01949">
    <property type="entry name" value="GGDEF"/>
    <property type="match status" value="1"/>
</dbReference>
<dbReference type="GO" id="GO:0000155">
    <property type="term" value="F:phosphorelay sensor kinase activity"/>
    <property type="evidence" value="ECO:0007669"/>
    <property type="project" value="InterPro"/>
</dbReference>
<dbReference type="AlphaFoldDB" id="A0A2U8H247"/>
<dbReference type="NCBIfam" id="TIGR00254">
    <property type="entry name" value="GGDEF"/>
    <property type="match status" value="1"/>
</dbReference>
<reference evidence="11 12" key="1">
    <citation type="submission" date="2017-06" db="EMBL/GenBank/DDBJ databases">
        <title>Azoarcus sp. TSNA42 complete genome sequence.</title>
        <authorList>
            <person name="Woo J.-H."/>
            <person name="Kim H.-S."/>
        </authorList>
    </citation>
    <scope>NUCLEOTIDE SEQUENCE [LARGE SCALE GENOMIC DNA]</scope>
    <source>
        <strain evidence="11 12">TSNA42</strain>
    </source>
</reference>
<dbReference type="SMART" id="SM00052">
    <property type="entry name" value="EAL"/>
    <property type="match status" value="1"/>
</dbReference>
<dbReference type="Gene3D" id="3.20.20.450">
    <property type="entry name" value="EAL domain"/>
    <property type="match status" value="1"/>
</dbReference>